<dbReference type="Proteomes" id="UP000190626">
    <property type="component" value="Unassembled WGS sequence"/>
</dbReference>
<dbReference type="InterPro" id="IPR011701">
    <property type="entry name" value="MFS"/>
</dbReference>
<feature type="transmembrane region" description="Helical" evidence="6">
    <location>
        <begin position="54"/>
        <end position="73"/>
    </location>
</feature>
<feature type="transmembrane region" description="Helical" evidence="6">
    <location>
        <begin position="379"/>
        <end position="401"/>
    </location>
</feature>
<evidence type="ECO:0000313" key="7">
    <source>
        <dbReference type="EMBL" id="OPH58322.1"/>
    </source>
</evidence>
<dbReference type="AlphaFoldDB" id="A0A1V4HLW9"/>
<dbReference type="OrthoDB" id="9775268at2"/>
<keyword evidence="5 6" id="KW-0472">Membrane</keyword>
<evidence type="ECO:0000313" key="8">
    <source>
        <dbReference type="Proteomes" id="UP000190626"/>
    </source>
</evidence>
<dbReference type="SUPFAM" id="SSF103473">
    <property type="entry name" value="MFS general substrate transporter"/>
    <property type="match status" value="1"/>
</dbReference>
<feature type="transmembrane region" description="Helical" evidence="6">
    <location>
        <begin position="262"/>
        <end position="280"/>
    </location>
</feature>
<keyword evidence="3 6" id="KW-0812">Transmembrane</keyword>
<sequence>MTTKASAPSSSTLEVLRSLWPLYLAYALSQLGNWMFRAGAVYEIFDKQGGAGSLLGWTIMCVYVPIMIGGKWLAPLSDRFRSVPLLIVLDIICSLLLIPLLIWADMGDSFQVIIALGVIIGLSFLNPLFTAAQSSMFRRLKTQQVVPAMSLLSNITWATHIVGTMFGSLLLILLSFRIIVLIDIFSFVLSFGILALWLRPQVPSLAEDALKEPESSPPSLSTVKVKWILLVSVFFLNLGAGVINLFPAAAARSIYHMDQAGLSLFYLVNGISAFAGTLLIGRLRKKMADFQLLAASSLLISVSLFAMSWFPSLSFSIAASSSMLLFGQIFGVVAHSFLLTSHRPEQAGRTSGLFMSCTFLGVAVNAGLFALFFKTVQTAPFSLFMQACGVFSLISFIIISVHELKKRQRRPSKYDTETQNISK</sequence>
<dbReference type="GO" id="GO:0005886">
    <property type="term" value="C:plasma membrane"/>
    <property type="evidence" value="ECO:0007669"/>
    <property type="project" value="UniProtKB-SubCell"/>
</dbReference>
<feature type="transmembrane region" description="Helical" evidence="6">
    <location>
        <begin position="292"/>
        <end position="311"/>
    </location>
</feature>
<feature type="transmembrane region" description="Helical" evidence="6">
    <location>
        <begin position="85"/>
        <end position="104"/>
    </location>
</feature>
<gene>
    <name evidence="7" type="ORF">BC351_23435</name>
</gene>
<accession>A0A1V4HLW9</accession>
<reference evidence="8" key="1">
    <citation type="submission" date="2016-07" db="EMBL/GenBank/DDBJ databases">
        <authorList>
            <person name="Florea S."/>
            <person name="Webb J.S."/>
            <person name="Jaromczyk J."/>
            <person name="Schardl C.L."/>
        </authorList>
    </citation>
    <scope>NUCLEOTIDE SEQUENCE [LARGE SCALE GENOMIC DNA]</scope>
    <source>
        <strain evidence="8">CY1</strain>
    </source>
</reference>
<feature type="transmembrane region" description="Helical" evidence="6">
    <location>
        <begin position="110"/>
        <end position="130"/>
    </location>
</feature>
<feature type="transmembrane region" description="Helical" evidence="6">
    <location>
        <begin position="227"/>
        <end position="250"/>
    </location>
</feature>
<dbReference type="RefSeq" id="WP_079412063.1">
    <property type="nucleotide sequence ID" value="NZ_MBTG01000010.1"/>
</dbReference>
<keyword evidence="8" id="KW-1185">Reference proteome</keyword>
<evidence type="ECO:0000256" key="6">
    <source>
        <dbReference type="SAM" id="Phobius"/>
    </source>
</evidence>
<organism evidence="7 8">
    <name type="scientific">Paenibacillus ferrarius</name>
    <dbReference type="NCBI Taxonomy" id="1469647"/>
    <lineage>
        <taxon>Bacteria</taxon>
        <taxon>Bacillati</taxon>
        <taxon>Bacillota</taxon>
        <taxon>Bacilli</taxon>
        <taxon>Bacillales</taxon>
        <taxon>Paenibacillaceae</taxon>
        <taxon>Paenibacillus</taxon>
    </lineage>
</organism>
<feature type="transmembrane region" description="Helical" evidence="6">
    <location>
        <begin position="178"/>
        <end position="198"/>
    </location>
</feature>
<evidence type="ECO:0000256" key="1">
    <source>
        <dbReference type="ARBA" id="ARBA00004651"/>
    </source>
</evidence>
<feature type="transmembrane region" description="Helical" evidence="6">
    <location>
        <begin position="352"/>
        <end position="373"/>
    </location>
</feature>
<dbReference type="PANTHER" id="PTHR23513:SF11">
    <property type="entry name" value="STAPHYLOFERRIN A TRANSPORTER"/>
    <property type="match status" value="1"/>
</dbReference>
<keyword evidence="2" id="KW-1003">Cell membrane</keyword>
<dbReference type="GO" id="GO:0022857">
    <property type="term" value="F:transmembrane transporter activity"/>
    <property type="evidence" value="ECO:0007669"/>
    <property type="project" value="InterPro"/>
</dbReference>
<comment type="caution">
    <text evidence="7">The sequence shown here is derived from an EMBL/GenBank/DDBJ whole genome shotgun (WGS) entry which is preliminary data.</text>
</comment>
<dbReference type="Gene3D" id="1.20.1250.20">
    <property type="entry name" value="MFS general substrate transporter like domains"/>
    <property type="match status" value="1"/>
</dbReference>
<evidence type="ECO:0000256" key="4">
    <source>
        <dbReference type="ARBA" id="ARBA00022989"/>
    </source>
</evidence>
<protein>
    <recommendedName>
        <fullName evidence="9">MFS transporter</fullName>
    </recommendedName>
</protein>
<proteinExistence type="predicted"/>
<keyword evidence="4 6" id="KW-1133">Transmembrane helix</keyword>
<dbReference type="PANTHER" id="PTHR23513">
    <property type="entry name" value="INTEGRAL MEMBRANE EFFLUX PROTEIN-RELATED"/>
    <property type="match status" value="1"/>
</dbReference>
<dbReference type="Pfam" id="PF07690">
    <property type="entry name" value="MFS_1"/>
    <property type="match status" value="1"/>
</dbReference>
<comment type="subcellular location">
    <subcellularLocation>
        <location evidence="1">Cell membrane</location>
        <topology evidence="1">Multi-pass membrane protein</topology>
    </subcellularLocation>
</comment>
<dbReference type="STRING" id="1469647.BC351_23435"/>
<evidence type="ECO:0000256" key="5">
    <source>
        <dbReference type="ARBA" id="ARBA00023136"/>
    </source>
</evidence>
<evidence type="ECO:0000256" key="2">
    <source>
        <dbReference type="ARBA" id="ARBA00022475"/>
    </source>
</evidence>
<evidence type="ECO:0008006" key="9">
    <source>
        <dbReference type="Google" id="ProtNLM"/>
    </source>
</evidence>
<evidence type="ECO:0000256" key="3">
    <source>
        <dbReference type="ARBA" id="ARBA00022692"/>
    </source>
</evidence>
<dbReference type="InterPro" id="IPR036259">
    <property type="entry name" value="MFS_trans_sf"/>
</dbReference>
<dbReference type="EMBL" id="MBTG01000010">
    <property type="protein sequence ID" value="OPH58322.1"/>
    <property type="molecule type" value="Genomic_DNA"/>
</dbReference>
<feature type="transmembrane region" description="Helical" evidence="6">
    <location>
        <begin position="317"/>
        <end position="340"/>
    </location>
</feature>
<feature type="transmembrane region" description="Helical" evidence="6">
    <location>
        <begin position="20"/>
        <end position="42"/>
    </location>
</feature>
<name>A0A1V4HLW9_9BACL</name>
<feature type="transmembrane region" description="Helical" evidence="6">
    <location>
        <begin position="151"/>
        <end position="172"/>
    </location>
</feature>